<dbReference type="PANTHER" id="PTHR30629:SF2">
    <property type="entry name" value="PROPHAGE INTEGRASE INTS-RELATED"/>
    <property type="match status" value="1"/>
</dbReference>
<comment type="caution">
    <text evidence="6">The sequence shown here is derived from an EMBL/GenBank/DDBJ whole genome shotgun (WGS) entry which is preliminary data.</text>
</comment>
<keyword evidence="4" id="KW-0233">DNA recombination</keyword>
<accession>A0A917AXL3</accession>
<evidence type="ECO:0000259" key="5">
    <source>
        <dbReference type="PROSITE" id="PS51898"/>
    </source>
</evidence>
<name>A0A917AXL3_9MICC</name>
<gene>
    <name evidence="6" type="ORF">GCM10011401_27060</name>
</gene>
<dbReference type="GO" id="GO:0015074">
    <property type="term" value="P:DNA integration"/>
    <property type="evidence" value="ECO:0007669"/>
    <property type="project" value="UniProtKB-KW"/>
</dbReference>
<dbReference type="InterPro" id="IPR011010">
    <property type="entry name" value="DNA_brk_join_enz"/>
</dbReference>
<dbReference type="InterPro" id="IPR010998">
    <property type="entry name" value="Integrase_recombinase_N"/>
</dbReference>
<evidence type="ECO:0000256" key="1">
    <source>
        <dbReference type="ARBA" id="ARBA00008857"/>
    </source>
</evidence>
<dbReference type="GO" id="GO:0006310">
    <property type="term" value="P:DNA recombination"/>
    <property type="evidence" value="ECO:0007669"/>
    <property type="project" value="UniProtKB-KW"/>
</dbReference>
<dbReference type="Proteomes" id="UP000633136">
    <property type="component" value="Unassembled WGS sequence"/>
</dbReference>
<evidence type="ECO:0000256" key="2">
    <source>
        <dbReference type="ARBA" id="ARBA00022908"/>
    </source>
</evidence>
<proteinExistence type="inferred from homology"/>
<dbReference type="Gene3D" id="1.10.443.10">
    <property type="entry name" value="Intergrase catalytic core"/>
    <property type="match status" value="1"/>
</dbReference>
<keyword evidence="3" id="KW-0238">DNA-binding</keyword>
<dbReference type="InterPro" id="IPR013762">
    <property type="entry name" value="Integrase-like_cat_sf"/>
</dbReference>
<keyword evidence="2" id="KW-0229">DNA integration</keyword>
<dbReference type="SUPFAM" id="SSF56349">
    <property type="entry name" value="DNA breaking-rejoining enzymes"/>
    <property type="match status" value="1"/>
</dbReference>
<dbReference type="PANTHER" id="PTHR30629">
    <property type="entry name" value="PROPHAGE INTEGRASE"/>
    <property type="match status" value="1"/>
</dbReference>
<organism evidence="6 7">
    <name type="scientific">Nesterenkonia cremea</name>
    <dbReference type="NCBI Taxonomy" id="1882340"/>
    <lineage>
        <taxon>Bacteria</taxon>
        <taxon>Bacillati</taxon>
        <taxon>Actinomycetota</taxon>
        <taxon>Actinomycetes</taxon>
        <taxon>Micrococcales</taxon>
        <taxon>Micrococcaceae</taxon>
        <taxon>Nesterenkonia</taxon>
    </lineage>
</organism>
<reference evidence="6" key="2">
    <citation type="submission" date="2020-09" db="EMBL/GenBank/DDBJ databases">
        <authorList>
            <person name="Sun Q."/>
            <person name="Zhou Y."/>
        </authorList>
    </citation>
    <scope>NUCLEOTIDE SEQUENCE</scope>
    <source>
        <strain evidence="6">CGMCC 1.15388</strain>
    </source>
</reference>
<dbReference type="InterPro" id="IPR002104">
    <property type="entry name" value="Integrase_catalytic"/>
</dbReference>
<evidence type="ECO:0000313" key="7">
    <source>
        <dbReference type="Proteomes" id="UP000633136"/>
    </source>
</evidence>
<dbReference type="EMBL" id="BMIS01000019">
    <property type="protein sequence ID" value="GGE78409.1"/>
    <property type="molecule type" value="Genomic_DNA"/>
</dbReference>
<dbReference type="AlphaFoldDB" id="A0A917AXL3"/>
<keyword evidence="7" id="KW-1185">Reference proteome</keyword>
<protein>
    <submittedName>
        <fullName evidence="6">Phage integrase</fullName>
    </submittedName>
</protein>
<evidence type="ECO:0000313" key="6">
    <source>
        <dbReference type="EMBL" id="GGE78409.1"/>
    </source>
</evidence>
<evidence type="ECO:0000256" key="4">
    <source>
        <dbReference type="ARBA" id="ARBA00023172"/>
    </source>
</evidence>
<dbReference type="Pfam" id="PF00589">
    <property type="entry name" value="Phage_integrase"/>
    <property type="match status" value="1"/>
</dbReference>
<dbReference type="InterPro" id="IPR050808">
    <property type="entry name" value="Phage_Integrase"/>
</dbReference>
<dbReference type="GO" id="GO:0003677">
    <property type="term" value="F:DNA binding"/>
    <property type="evidence" value="ECO:0007669"/>
    <property type="project" value="UniProtKB-KW"/>
</dbReference>
<comment type="similarity">
    <text evidence="1">Belongs to the 'phage' integrase family.</text>
</comment>
<sequence length="458" mass="51152">MVVAGPASRSGLESGTDRTAENLATVLRPFSSAFCTSAGHYARVPTTRSTGDIDMPRPRLKIGERGKTTHQKMEDGTWKAKASYRDVKGVKRELTARAKSKSRAETALNDKWHRLSKQIINGRVGTESITLSAVFDQWFEHLERRSERTGKPTMRSIYDDRLVVNNHVLPRAGEWAMDQITVGMLNEMLWSIPGKDGSLMATARRAQTIMSRLCAYAVSHELLPFNMGRETDKIEYTSPPPKVVEPEELGAIREVFRAWCDHPTRWRTPILDILDLMLATGCRIGEVLALTWDKVHLEDDVAWVMIDSSTGYVPGKGMAIGPTKNRKSLRIALPDFAVTLLMRRMTSQIVESEYVFHTSAGNPYYLSQIERSVKWAMSPAPHLQHIWQGGFRSHSLRKTVLTAIEREHGLAAAAAQGGHSKEYITEKFYVAPNLATIDHTDAIGQLITMKSPVVATGE</sequence>
<reference evidence="6" key="1">
    <citation type="journal article" date="2014" name="Int. J. Syst. Evol. Microbiol.">
        <title>Complete genome sequence of Corynebacterium casei LMG S-19264T (=DSM 44701T), isolated from a smear-ripened cheese.</title>
        <authorList>
            <consortium name="US DOE Joint Genome Institute (JGI-PGF)"/>
            <person name="Walter F."/>
            <person name="Albersmeier A."/>
            <person name="Kalinowski J."/>
            <person name="Ruckert C."/>
        </authorList>
    </citation>
    <scope>NUCLEOTIDE SEQUENCE</scope>
    <source>
        <strain evidence="6">CGMCC 1.15388</strain>
    </source>
</reference>
<dbReference type="PROSITE" id="PS51898">
    <property type="entry name" value="TYR_RECOMBINASE"/>
    <property type="match status" value="1"/>
</dbReference>
<feature type="domain" description="Tyr recombinase" evidence="5">
    <location>
        <begin position="239"/>
        <end position="445"/>
    </location>
</feature>
<dbReference type="Gene3D" id="1.10.150.130">
    <property type="match status" value="1"/>
</dbReference>
<evidence type="ECO:0000256" key="3">
    <source>
        <dbReference type="ARBA" id="ARBA00023125"/>
    </source>
</evidence>